<protein>
    <recommendedName>
        <fullName evidence="3">Surface antigen-like protein</fullName>
    </recommendedName>
</protein>
<gene>
    <name evidence="1" type="ORF">STCU_12019</name>
</gene>
<evidence type="ECO:0008006" key="3">
    <source>
        <dbReference type="Google" id="ProtNLM"/>
    </source>
</evidence>
<organism evidence="1 2">
    <name type="scientific">Strigomonas culicis</name>
    <dbReference type="NCBI Taxonomy" id="28005"/>
    <lineage>
        <taxon>Eukaryota</taxon>
        <taxon>Discoba</taxon>
        <taxon>Euglenozoa</taxon>
        <taxon>Kinetoplastea</taxon>
        <taxon>Metakinetoplastina</taxon>
        <taxon>Trypanosomatida</taxon>
        <taxon>Trypanosomatidae</taxon>
        <taxon>Strigomonadinae</taxon>
        <taxon>Strigomonas</taxon>
    </lineage>
</organism>
<dbReference type="AlphaFoldDB" id="S9TGG1"/>
<dbReference type="PANTHER" id="PTHR45756:SF1">
    <property type="entry name" value="PROTEIN KINASE DOMAIN CONTAINING PROTEIN"/>
    <property type="match status" value="1"/>
</dbReference>
<accession>S9TGG1</accession>
<dbReference type="InterPro" id="IPR009030">
    <property type="entry name" value="Growth_fac_rcpt_cys_sf"/>
</dbReference>
<sequence length="158" mass="16366">MENCALCSKENFCYQCNTDQAFVVDSSGKCAYCGDHCTACTSSGCIGCSAGYTLTSGECTALCSLIGCSTCASATACAQCNTGLTLLSDGTCSCGIAHCETCFNSVCKECDEGYFYNMLNSTCDLITSSLMNASGKTHVRLQTLVLAATIIALTAVLL</sequence>
<dbReference type="Proteomes" id="UP000015354">
    <property type="component" value="Unassembled WGS sequence"/>
</dbReference>
<dbReference type="InterPro" id="IPR053215">
    <property type="entry name" value="TKL_Ser/Thr_kinase"/>
</dbReference>
<dbReference type="PANTHER" id="PTHR45756">
    <property type="entry name" value="PALMITOYLTRANSFERASE"/>
    <property type="match status" value="1"/>
</dbReference>
<keyword evidence="2" id="KW-1185">Reference proteome</keyword>
<evidence type="ECO:0000313" key="1">
    <source>
        <dbReference type="EMBL" id="EPY15448.1"/>
    </source>
</evidence>
<name>S9TGG1_9TRYP</name>
<comment type="caution">
    <text evidence="1">The sequence shown here is derived from an EMBL/GenBank/DDBJ whole genome shotgun (WGS) entry which is preliminary data.</text>
</comment>
<dbReference type="SUPFAM" id="SSF57184">
    <property type="entry name" value="Growth factor receptor domain"/>
    <property type="match status" value="1"/>
</dbReference>
<proteinExistence type="predicted"/>
<dbReference type="EMBL" id="ATMH01012083">
    <property type="protein sequence ID" value="EPY15448.1"/>
    <property type="molecule type" value="Genomic_DNA"/>
</dbReference>
<reference evidence="1 2" key="1">
    <citation type="journal article" date="2013" name="PLoS ONE">
        <title>Predicting the Proteins of Angomonas deanei, Strigomonas culicis and Their Respective Endosymbionts Reveals New Aspects of the Trypanosomatidae Family.</title>
        <authorList>
            <person name="Motta M.C."/>
            <person name="Martins A.C."/>
            <person name="de Souza S.S."/>
            <person name="Catta-Preta C.M."/>
            <person name="Silva R."/>
            <person name="Klein C.C."/>
            <person name="de Almeida L.G."/>
            <person name="de Lima Cunha O."/>
            <person name="Ciapina L.P."/>
            <person name="Brocchi M."/>
            <person name="Colabardini A.C."/>
            <person name="de Araujo Lima B."/>
            <person name="Machado C.R."/>
            <person name="de Almeida Soares C.M."/>
            <person name="Probst C.M."/>
            <person name="de Menezes C.B."/>
            <person name="Thompson C.E."/>
            <person name="Bartholomeu D.C."/>
            <person name="Gradia D.F."/>
            <person name="Pavoni D.P."/>
            <person name="Grisard E.C."/>
            <person name="Fantinatti-Garboggini F."/>
            <person name="Marchini F.K."/>
            <person name="Rodrigues-Luiz G.F."/>
            <person name="Wagner G."/>
            <person name="Goldman G.H."/>
            <person name="Fietto J.L."/>
            <person name="Elias M.C."/>
            <person name="Goldman M.H."/>
            <person name="Sagot M.F."/>
            <person name="Pereira M."/>
            <person name="Stoco P.H."/>
            <person name="de Mendonca-Neto R.P."/>
            <person name="Teixeira S.M."/>
            <person name="Maciel T.E."/>
            <person name="de Oliveira Mendes T.A."/>
            <person name="Urmenyi T.P."/>
            <person name="de Souza W."/>
            <person name="Schenkman S."/>
            <person name="de Vasconcelos A.T."/>
        </authorList>
    </citation>
    <scope>NUCLEOTIDE SEQUENCE [LARGE SCALE GENOMIC DNA]</scope>
</reference>
<evidence type="ECO:0000313" key="2">
    <source>
        <dbReference type="Proteomes" id="UP000015354"/>
    </source>
</evidence>